<feature type="region of interest" description="Disordered" evidence="6">
    <location>
        <begin position="23"/>
        <end position="110"/>
    </location>
</feature>
<dbReference type="SMART" id="SM00320">
    <property type="entry name" value="WD40"/>
    <property type="match status" value="5"/>
</dbReference>
<feature type="region of interest" description="Disordered" evidence="6">
    <location>
        <begin position="145"/>
        <end position="187"/>
    </location>
</feature>
<accession>A0A5N6KWR6</accession>
<comment type="caution">
    <text evidence="7">The sequence shown here is derived from an EMBL/GenBank/DDBJ whole genome shotgun (WGS) entry which is preliminary data.</text>
</comment>
<keyword evidence="3 5" id="KW-0853">WD repeat</keyword>
<dbReference type="GO" id="GO:0005868">
    <property type="term" value="C:cytoplasmic dynein complex"/>
    <property type="evidence" value="ECO:0007669"/>
    <property type="project" value="TreeGrafter"/>
</dbReference>
<reference evidence="7 8" key="1">
    <citation type="submission" date="2019-06" db="EMBL/GenBank/DDBJ databases">
        <title>A chromosomal-level reference genome of Carpinus fangiana (Coryloideae, Betulaceae).</title>
        <authorList>
            <person name="Yang X."/>
            <person name="Wang Z."/>
            <person name="Zhang L."/>
            <person name="Hao G."/>
            <person name="Liu J."/>
            <person name="Yang Y."/>
        </authorList>
    </citation>
    <scope>NUCLEOTIDE SEQUENCE [LARGE SCALE GENOMIC DNA]</scope>
    <source>
        <strain evidence="7">Cfa_2016G</strain>
        <tissue evidence="7">Leaf</tissue>
    </source>
</reference>
<feature type="compositionally biased region" description="Polar residues" evidence="6">
    <location>
        <begin position="79"/>
        <end position="91"/>
    </location>
</feature>
<keyword evidence="8" id="KW-1185">Reference proteome</keyword>
<dbReference type="GO" id="GO:0005737">
    <property type="term" value="C:cytoplasm"/>
    <property type="evidence" value="ECO:0007669"/>
    <property type="project" value="UniProtKB-SubCell"/>
</dbReference>
<dbReference type="Pfam" id="PF00400">
    <property type="entry name" value="WD40"/>
    <property type="match status" value="1"/>
</dbReference>
<dbReference type="PROSITE" id="PS50082">
    <property type="entry name" value="WD_REPEATS_2"/>
    <property type="match status" value="1"/>
</dbReference>
<dbReference type="Gene3D" id="2.130.10.10">
    <property type="entry name" value="YVTN repeat-like/Quinoprotein amine dehydrogenase"/>
    <property type="match status" value="2"/>
</dbReference>
<evidence type="ECO:0000256" key="3">
    <source>
        <dbReference type="ARBA" id="ARBA00022574"/>
    </source>
</evidence>
<evidence type="ECO:0000256" key="4">
    <source>
        <dbReference type="ARBA" id="ARBA00022737"/>
    </source>
</evidence>
<organism evidence="7 8">
    <name type="scientific">Carpinus fangiana</name>
    <dbReference type="NCBI Taxonomy" id="176857"/>
    <lineage>
        <taxon>Eukaryota</taxon>
        <taxon>Viridiplantae</taxon>
        <taxon>Streptophyta</taxon>
        <taxon>Embryophyta</taxon>
        <taxon>Tracheophyta</taxon>
        <taxon>Spermatophyta</taxon>
        <taxon>Magnoliopsida</taxon>
        <taxon>eudicotyledons</taxon>
        <taxon>Gunneridae</taxon>
        <taxon>Pentapetalae</taxon>
        <taxon>rosids</taxon>
        <taxon>fabids</taxon>
        <taxon>Fagales</taxon>
        <taxon>Betulaceae</taxon>
        <taxon>Carpinus</taxon>
    </lineage>
</organism>
<dbReference type="SUPFAM" id="SSF50978">
    <property type="entry name" value="WD40 repeat-like"/>
    <property type="match status" value="1"/>
</dbReference>
<feature type="compositionally biased region" description="Basic and acidic residues" evidence="6">
    <location>
        <begin position="160"/>
        <end position="170"/>
    </location>
</feature>
<feature type="compositionally biased region" description="Polar residues" evidence="6">
    <location>
        <begin position="31"/>
        <end position="47"/>
    </location>
</feature>
<dbReference type="PANTHER" id="PTHR12442">
    <property type="entry name" value="DYNEIN INTERMEDIATE CHAIN"/>
    <property type="match status" value="1"/>
</dbReference>
<dbReference type="EMBL" id="VIBQ01000016">
    <property type="protein sequence ID" value="KAB8356414.1"/>
    <property type="molecule type" value="Genomic_DNA"/>
</dbReference>
<dbReference type="Proteomes" id="UP000327013">
    <property type="component" value="Unassembled WGS sequence"/>
</dbReference>
<dbReference type="InterPro" id="IPR001680">
    <property type="entry name" value="WD40_rpt"/>
</dbReference>
<dbReference type="InterPro" id="IPR015943">
    <property type="entry name" value="WD40/YVTN_repeat-like_dom_sf"/>
</dbReference>
<feature type="region of interest" description="Disordered" evidence="6">
    <location>
        <begin position="199"/>
        <end position="221"/>
    </location>
</feature>
<dbReference type="InterPro" id="IPR050687">
    <property type="entry name" value="Dynein_IC"/>
</dbReference>
<feature type="repeat" description="WD" evidence="5">
    <location>
        <begin position="525"/>
        <end position="572"/>
    </location>
</feature>
<sequence>MLNRKDEILAKKAKLAELKRQRELRQKEFSVNRQSIGSPSDITSSPRNRSENRQELDNLISSLVGEDRGGSPAPGSPSLSTRGRSRPTSYASPAKTETEDDISSIDHHVAPTGQAQVLSFAPITTTYEITSDPPKREVLTYSKGVQTNEPWMEQDPPSPDEVRPVSRDRPASSGVGSARHRKREEELRQNIRREIETELRAVQEGGGASSTLPSDPKANYPARTLTNEELEAVTSSHDFLEFVERSSKVIERALDEEYDVLADYQQGNLAGVDDDDENDITGKGRKGRRIREHLQFFDDRWSKKRVISDVGFSPKHPELVLASYTKNPSAPYDASGLVMVWNQHMPSRPEFVFQNTSDILTARFSPFHPNLIIGGSYSGQVLLWDTRAKSPHPVQKTPLTGNGHTHPIYSLNVVGTQNAHNIISTSTDGVLCSWSVDMLSQPQEKLELTAPPPPVISSSTNANGVSLPAPASSSRQNEDIAPTTTTFPPSDPTYLLLGTESGLIHLCHRYDRAGARAGIDANISYSGHQAPVMSLDFHKASGPLDLGDLALSAGADWSVKVWRVRTPAAASIAKAADGSSKGPAGVQGVAPVIDIPRDDVVYDAKWSPVKPGVFACVDGTGSLEVWDLCIDTEVPVARGQPSPRVIDGIKMPARSLNKCAWEQHTGQKIAVGGLDGVLSVFEVGGELGGADSARADEWGVVKRLVQRAEGKINGVK</sequence>
<keyword evidence="2" id="KW-0963">Cytoplasm</keyword>
<dbReference type="GO" id="GO:0010970">
    <property type="term" value="P:transport along microtubule"/>
    <property type="evidence" value="ECO:0007669"/>
    <property type="project" value="TreeGrafter"/>
</dbReference>
<dbReference type="InterPro" id="IPR036322">
    <property type="entry name" value="WD40_repeat_dom_sf"/>
</dbReference>
<dbReference type="AlphaFoldDB" id="A0A5N6KWR6"/>
<gene>
    <name evidence="7" type="ORF">FH972_023997</name>
</gene>
<evidence type="ECO:0000256" key="6">
    <source>
        <dbReference type="SAM" id="MobiDB-lite"/>
    </source>
</evidence>
<dbReference type="PANTHER" id="PTHR12442:SF22">
    <property type="entry name" value="CYTOPLASMIC DYNEIN 1 INTERMEDIATE CHAIN-RELATED"/>
    <property type="match status" value="1"/>
</dbReference>
<dbReference type="GO" id="GO:0045503">
    <property type="term" value="F:dynein light chain binding"/>
    <property type="evidence" value="ECO:0007669"/>
    <property type="project" value="TreeGrafter"/>
</dbReference>
<comment type="subcellular location">
    <subcellularLocation>
        <location evidence="1">Cytoplasm</location>
    </subcellularLocation>
</comment>
<evidence type="ECO:0000313" key="7">
    <source>
        <dbReference type="EMBL" id="KAB8356414.1"/>
    </source>
</evidence>
<protein>
    <submittedName>
        <fullName evidence="7">Uncharacterized protein</fullName>
    </submittedName>
</protein>
<name>A0A5N6KWR6_9ROSI</name>
<keyword evidence="4" id="KW-0677">Repeat</keyword>
<dbReference type="GO" id="GO:0045504">
    <property type="term" value="F:dynein heavy chain binding"/>
    <property type="evidence" value="ECO:0007669"/>
    <property type="project" value="TreeGrafter"/>
</dbReference>
<evidence type="ECO:0000256" key="2">
    <source>
        <dbReference type="ARBA" id="ARBA00022490"/>
    </source>
</evidence>
<feature type="region of interest" description="Disordered" evidence="6">
    <location>
        <begin position="447"/>
        <end position="487"/>
    </location>
</feature>
<evidence type="ECO:0000256" key="5">
    <source>
        <dbReference type="PROSITE-ProRule" id="PRU00221"/>
    </source>
</evidence>
<dbReference type="FunFam" id="2.130.10.10:FF:000414">
    <property type="entry name" value="Cytoplasmic dynein intermediate chain"/>
    <property type="match status" value="1"/>
</dbReference>
<proteinExistence type="predicted"/>
<evidence type="ECO:0000256" key="1">
    <source>
        <dbReference type="ARBA" id="ARBA00004496"/>
    </source>
</evidence>
<evidence type="ECO:0000313" key="8">
    <source>
        <dbReference type="Proteomes" id="UP000327013"/>
    </source>
</evidence>
<dbReference type="OrthoDB" id="1905383at2759"/>